<gene>
    <name evidence="14" type="ORF">K8V16_06190</name>
</gene>
<dbReference type="PROSITE" id="PS50893">
    <property type="entry name" value="ABC_TRANSPORTER_2"/>
    <property type="match status" value="1"/>
</dbReference>
<dbReference type="PANTHER" id="PTHR43394">
    <property type="entry name" value="ATP-DEPENDENT PERMEASE MDL1, MITOCHONDRIAL"/>
    <property type="match status" value="1"/>
</dbReference>
<evidence type="ECO:0000256" key="5">
    <source>
        <dbReference type="ARBA" id="ARBA00022741"/>
    </source>
</evidence>
<keyword evidence="7 11" id="KW-1133">Transmembrane helix</keyword>
<dbReference type="GO" id="GO:0016887">
    <property type="term" value="F:ATP hydrolysis activity"/>
    <property type="evidence" value="ECO:0007669"/>
    <property type="project" value="InterPro"/>
</dbReference>
<dbReference type="InterPro" id="IPR039421">
    <property type="entry name" value="Type_1_exporter"/>
</dbReference>
<dbReference type="SUPFAM" id="SSF90123">
    <property type="entry name" value="ABC transporter transmembrane region"/>
    <property type="match status" value="1"/>
</dbReference>
<feature type="transmembrane region" description="Helical" evidence="11">
    <location>
        <begin position="344"/>
        <end position="362"/>
    </location>
</feature>
<dbReference type="GO" id="GO:0005886">
    <property type="term" value="C:plasma membrane"/>
    <property type="evidence" value="ECO:0007669"/>
    <property type="project" value="UniProtKB-SubCell"/>
</dbReference>
<keyword evidence="2" id="KW-0813">Transport</keyword>
<evidence type="ECO:0000259" key="13">
    <source>
        <dbReference type="PROSITE" id="PS50929"/>
    </source>
</evidence>
<protein>
    <submittedName>
        <fullName evidence="14">ABC transporter ATP-binding protein/permease</fullName>
    </submittedName>
</protein>
<dbReference type="GO" id="GO:0015421">
    <property type="term" value="F:ABC-type oligopeptide transporter activity"/>
    <property type="evidence" value="ECO:0007669"/>
    <property type="project" value="TreeGrafter"/>
</dbReference>
<dbReference type="AlphaFoldDB" id="A0A9D2VK00"/>
<dbReference type="GO" id="GO:0005524">
    <property type="term" value="F:ATP binding"/>
    <property type="evidence" value="ECO:0007669"/>
    <property type="project" value="UniProtKB-KW"/>
</dbReference>
<dbReference type="SMART" id="SM00382">
    <property type="entry name" value="AAA"/>
    <property type="match status" value="1"/>
</dbReference>
<evidence type="ECO:0000256" key="8">
    <source>
        <dbReference type="ARBA" id="ARBA00023136"/>
    </source>
</evidence>
<evidence type="ECO:0000256" key="10">
    <source>
        <dbReference type="SAM" id="MobiDB-lite"/>
    </source>
</evidence>
<keyword evidence="8 11" id="KW-0472">Membrane</keyword>
<keyword evidence="6 14" id="KW-0067">ATP-binding</keyword>
<evidence type="ECO:0000256" key="9">
    <source>
        <dbReference type="ARBA" id="ARBA00023455"/>
    </source>
</evidence>
<dbReference type="Gene3D" id="1.20.1560.10">
    <property type="entry name" value="ABC transporter type 1, transmembrane domain"/>
    <property type="match status" value="1"/>
</dbReference>
<dbReference type="InterPro" id="IPR027417">
    <property type="entry name" value="P-loop_NTPase"/>
</dbReference>
<feature type="region of interest" description="Disordered" evidence="10">
    <location>
        <begin position="26"/>
        <end position="62"/>
    </location>
</feature>
<evidence type="ECO:0000256" key="2">
    <source>
        <dbReference type="ARBA" id="ARBA00022448"/>
    </source>
</evidence>
<comment type="caution">
    <text evidence="14">The sequence shown here is derived from an EMBL/GenBank/DDBJ whole genome shotgun (WGS) entry which is preliminary data.</text>
</comment>
<dbReference type="SUPFAM" id="SSF52540">
    <property type="entry name" value="P-loop containing nucleoside triphosphate hydrolases"/>
    <property type="match status" value="1"/>
</dbReference>
<dbReference type="InterPro" id="IPR036640">
    <property type="entry name" value="ABC1_TM_sf"/>
</dbReference>
<feature type="domain" description="ABC transmembrane type-1" evidence="13">
    <location>
        <begin position="81"/>
        <end position="335"/>
    </location>
</feature>
<evidence type="ECO:0000256" key="6">
    <source>
        <dbReference type="ARBA" id="ARBA00022840"/>
    </source>
</evidence>
<dbReference type="InterPro" id="IPR017871">
    <property type="entry name" value="ABC_transporter-like_CS"/>
</dbReference>
<keyword evidence="5" id="KW-0547">Nucleotide-binding</keyword>
<sequence>MKAKTAVRPALSTVFSKAQRAFYERAADPPSVPGAGASSPGAGGSGRDAAPAAGTPSARPKRKQGLARLMELAGRKRGLLVGAVALAVAASAARFSPFILVYFMMDQVVMHFHDLASIDWRFMAALAAGALAAAAVYGVAMYLSTMLAHTAAFNILYEVRVQLMGKLARVPSGFFSDVRQGEVKKVMSADVEQIEGFVAHHLADAASAASLPLVAIACLLAVDWRLALALVIPIVAAFILMGRALATPEGAACQAAMRASGETLEGTTVEYVHGMSVVKVFNRSLSAFRRFEADAREYVGNIKWATYFNASGMGRMYAAIGAQMLCLLVAVLLVLPGVSADGQSYARFVSTVLLFFLVGAGMKEPVLQMITQTVTMSGVNAAVECIDDILDYPDLAEPAEPREPQDASVEFSHVSFSYAGPDGPRALDDVSFRLPSGSVTGLVGPSGGGKSTIAALILRFFDADEGAVRVGGVDVRELSSQRLSDTVSFVFHDTFLLADTLEANIRMGNEAATRDEVLAAARAACIDDVVARLPEGLDTRIGPGGTYLSGGEAQRVAIARVFLKDAPIVVLDEATAYVDAENEGRIQQAFARLARDKTVLIIAHRLKTVEAADRILVMDEGRLAAQGPHDALVRKSALYRRMVEANERRDAWDMAAGKEDRRG</sequence>
<dbReference type="InterPro" id="IPR003439">
    <property type="entry name" value="ABC_transporter-like_ATP-bd"/>
</dbReference>
<dbReference type="InterPro" id="IPR011527">
    <property type="entry name" value="ABC1_TM_dom"/>
</dbReference>
<reference evidence="14" key="2">
    <citation type="submission" date="2021-09" db="EMBL/GenBank/DDBJ databases">
        <authorList>
            <person name="Gilroy R."/>
        </authorList>
    </citation>
    <scope>NUCLEOTIDE SEQUENCE</scope>
    <source>
        <strain evidence="14">USAMLcec12-2067</strain>
    </source>
</reference>
<comment type="similarity">
    <text evidence="9">Belongs to the ABC transporter superfamily. Siderophore-Fe(3+) uptake transporter (SIUT) (TC 3.A.1.21) family.</text>
</comment>
<evidence type="ECO:0000256" key="3">
    <source>
        <dbReference type="ARBA" id="ARBA00022475"/>
    </source>
</evidence>
<dbReference type="PANTHER" id="PTHR43394:SF1">
    <property type="entry name" value="ATP-BINDING CASSETTE SUB-FAMILY B MEMBER 10, MITOCHONDRIAL"/>
    <property type="match status" value="1"/>
</dbReference>
<feature type="transmembrane region" description="Helical" evidence="11">
    <location>
        <begin position="122"/>
        <end position="143"/>
    </location>
</feature>
<dbReference type="InterPro" id="IPR003593">
    <property type="entry name" value="AAA+_ATPase"/>
</dbReference>
<evidence type="ECO:0000256" key="11">
    <source>
        <dbReference type="SAM" id="Phobius"/>
    </source>
</evidence>
<feature type="transmembrane region" description="Helical" evidence="11">
    <location>
        <begin position="317"/>
        <end position="338"/>
    </location>
</feature>
<keyword evidence="4 11" id="KW-0812">Transmembrane</keyword>
<keyword evidence="3" id="KW-1003">Cell membrane</keyword>
<dbReference type="EMBL" id="DYZL01000126">
    <property type="protein sequence ID" value="HJH43370.1"/>
    <property type="molecule type" value="Genomic_DNA"/>
</dbReference>
<evidence type="ECO:0000313" key="15">
    <source>
        <dbReference type="Proteomes" id="UP000789325"/>
    </source>
</evidence>
<dbReference type="PROSITE" id="PS00211">
    <property type="entry name" value="ABC_TRANSPORTER_1"/>
    <property type="match status" value="1"/>
</dbReference>
<feature type="domain" description="ABC transporter" evidence="12">
    <location>
        <begin position="409"/>
        <end position="645"/>
    </location>
</feature>
<feature type="transmembrane region" description="Helical" evidence="11">
    <location>
        <begin position="228"/>
        <end position="246"/>
    </location>
</feature>
<evidence type="ECO:0000256" key="7">
    <source>
        <dbReference type="ARBA" id="ARBA00022989"/>
    </source>
</evidence>
<dbReference type="PROSITE" id="PS50929">
    <property type="entry name" value="ABC_TM1F"/>
    <property type="match status" value="1"/>
</dbReference>
<accession>A0A9D2VK00</accession>
<dbReference type="Proteomes" id="UP000789325">
    <property type="component" value="Unassembled WGS sequence"/>
</dbReference>
<evidence type="ECO:0000256" key="1">
    <source>
        <dbReference type="ARBA" id="ARBA00004429"/>
    </source>
</evidence>
<dbReference type="Gene3D" id="3.40.50.300">
    <property type="entry name" value="P-loop containing nucleotide triphosphate hydrolases"/>
    <property type="match status" value="1"/>
</dbReference>
<evidence type="ECO:0000313" key="14">
    <source>
        <dbReference type="EMBL" id="HJH43370.1"/>
    </source>
</evidence>
<dbReference type="Pfam" id="PF00664">
    <property type="entry name" value="ABC_membrane"/>
    <property type="match status" value="1"/>
</dbReference>
<dbReference type="FunFam" id="3.40.50.300:FF:000221">
    <property type="entry name" value="Multidrug ABC transporter ATP-binding protein"/>
    <property type="match status" value="1"/>
</dbReference>
<evidence type="ECO:0000259" key="12">
    <source>
        <dbReference type="PROSITE" id="PS50893"/>
    </source>
</evidence>
<organism evidence="14 15">
    <name type="scientific">Rubneribacter badeniensis</name>
    <dbReference type="NCBI Taxonomy" id="2070688"/>
    <lineage>
        <taxon>Bacteria</taxon>
        <taxon>Bacillati</taxon>
        <taxon>Actinomycetota</taxon>
        <taxon>Coriobacteriia</taxon>
        <taxon>Eggerthellales</taxon>
        <taxon>Eggerthellaceae</taxon>
        <taxon>Rubneribacter</taxon>
    </lineage>
</organism>
<evidence type="ECO:0000256" key="4">
    <source>
        <dbReference type="ARBA" id="ARBA00022692"/>
    </source>
</evidence>
<proteinExistence type="inferred from homology"/>
<comment type="subcellular location">
    <subcellularLocation>
        <location evidence="1">Cell inner membrane</location>
        <topology evidence="1">Multi-pass membrane protein</topology>
    </subcellularLocation>
</comment>
<feature type="transmembrane region" description="Helical" evidence="11">
    <location>
        <begin position="78"/>
        <end position="102"/>
    </location>
</feature>
<dbReference type="Pfam" id="PF00005">
    <property type="entry name" value="ABC_tran"/>
    <property type="match status" value="1"/>
</dbReference>
<name>A0A9D2VK00_9ACTN</name>
<reference evidence="14" key="1">
    <citation type="journal article" date="2021" name="PeerJ">
        <title>Extensive microbial diversity within the chicken gut microbiome revealed by metagenomics and culture.</title>
        <authorList>
            <person name="Gilroy R."/>
            <person name="Ravi A."/>
            <person name="Getino M."/>
            <person name="Pursley I."/>
            <person name="Horton D.L."/>
            <person name="Alikhan N.F."/>
            <person name="Baker D."/>
            <person name="Gharbi K."/>
            <person name="Hall N."/>
            <person name="Watson M."/>
            <person name="Adriaenssens E.M."/>
            <person name="Foster-Nyarko E."/>
            <person name="Jarju S."/>
            <person name="Secka A."/>
            <person name="Antonio M."/>
            <person name="Oren A."/>
            <person name="Chaudhuri R.R."/>
            <person name="La Ragione R."/>
            <person name="Hildebrand F."/>
            <person name="Pallen M.J."/>
        </authorList>
    </citation>
    <scope>NUCLEOTIDE SEQUENCE</scope>
    <source>
        <strain evidence="14">USAMLcec12-2067</strain>
    </source>
</reference>